<proteinExistence type="predicted"/>
<protein>
    <submittedName>
        <fullName evidence="3">Amino acid adenylation domain-containing protein</fullName>
    </submittedName>
</protein>
<dbReference type="Pfam" id="PF13193">
    <property type="entry name" value="AMP-binding_C"/>
    <property type="match status" value="1"/>
</dbReference>
<feature type="domain" description="AMP-dependent synthetase/ligase" evidence="1">
    <location>
        <begin position="10"/>
        <end position="218"/>
    </location>
</feature>
<dbReference type="Gene3D" id="3.40.50.12780">
    <property type="entry name" value="N-terminal domain of ligase-like"/>
    <property type="match status" value="1"/>
</dbReference>
<sequence length="367" mass="37678">GVSGVGGPLPGQAAYVMFTSGSTGRPKGVVVSHGGVGSLLSWMQARYGLTAGDRVLVKTPVVFDPSVWEMFWALTCGAGLVVAVPGGHRDPAYLADLMRREGVTVAHFVPSMLGAFVGSGSGSVGGLRVVVCSGEVLPVSLRDRAMEVFGTGVHNQYGPTEATVDVTVFGGPSGGGVVPIGGPVAGARVRVLDAGLQLVPPGVAGELYVAGVQVARGYAGRPGLTAERFVAGAGGERWYRTGDLVRWTAEGLLEFAGRVDDQVKVRGFRVEPGEIEAVLAGHPDVAAAAVVVREDVPGDERLVAYVVGGDGSGLRELVASRLPEYMVPSAFVVLDALPVTVNGKLDRKALPVPERPAGGGRGPVTVR</sequence>
<dbReference type="InterPro" id="IPR010071">
    <property type="entry name" value="AA_adenyl_dom"/>
</dbReference>
<dbReference type="NCBIfam" id="TIGR01733">
    <property type="entry name" value="AA-adenyl-dom"/>
    <property type="match status" value="1"/>
</dbReference>
<dbReference type="EMBL" id="JADKYB010000059">
    <property type="protein sequence ID" value="MBM9510756.1"/>
    <property type="molecule type" value="Genomic_DNA"/>
</dbReference>
<dbReference type="PANTHER" id="PTHR45527:SF1">
    <property type="entry name" value="FATTY ACID SYNTHASE"/>
    <property type="match status" value="1"/>
</dbReference>
<dbReference type="RefSeq" id="WP_205365270.1">
    <property type="nucleotide sequence ID" value="NZ_JADKYB010000059.1"/>
</dbReference>
<dbReference type="PANTHER" id="PTHR45527">
    <property type="entry name" value="NONRIBOSOMAL PEPTIDE SYNTHETASE"/>
    <property type="match status" value="1"/>
</dbReference>
<dbReference type="InterPro" id="IPR020845">
    <property type="entry name" value="AMP-binding_CS"/>
</dbReference>
<feature type="domain" description="AMP-binding enzyme C-terminal" evidence="2">
    <location>
        <begin position="274"/>
        <end position="344"/>
    </location>
</feature>
<dbReference type="InterPro" id="IPR042099">
    <property type="entry name" value="ANL_N_sf"/>
</dbReference>
<dbReference type="PROSITE" id="PS00455">
    <property type="entry name" value="AMP_BINDING"/>
    <property type="match status" value="1"/>
</dbReference>
<dbReference type="Proteomes" id="UP000749040">
    <property type="component" value="Unassembled WGS sequence"/>
</dbReference>
<organism evidence="3 4">
    <name type="scientific">Actinacidiphila acididurans</name>
    <dbReference type="NCBI Taxonomy" id="2784346"/>
    <lineage>
        <taxon>Bacteria</taxon>
        <taxon>Bacillati</taxon>
        <taxon>Actinomycetota</taxon>
        <taxon>Actinomycetes</taxon>
        <taxon>Kitasatosporales</taxon>
        <taxon>Streptomycetaceae</taxon>
        <taxon>Actinacidiphila</taxon>
    </lineage>
</organism>
<evidence type="ECO:0000313" key="4">
    <source>
        <dbReference type="Proteomes" id="UP000749040"/>
    </source>
</evidence>
<comment type="caution">
    <text evidence="3">The sequence shown here is derived from an EMBL/GenBank/DDBJ whole genome shotgun (WGS) entry which is preliminary data.</text>
</comment>
<feature type="non-terminal residue" evidence="3">
    <location>
        <position position="1"/>
    </location>
</feature>
<name>A0ABS2U569_9ACTN</name>
<reference evidence="3 4" key="1">
    <citation type="submission" date="2021-01" db="EMBL/GenBank/DDBJ databases">
        <title>Streptomyces acididurans sp. nov., isolated from a peat swamp forest soil.</title>
        <authorList>
            <person name="Chantavorakit T."/>
            <person name="Duangmal K."/>
        </authorList>
    </citation>
    <scope>NUCLEOTIDE SEQUENCE [LARGE SCALE GENOMIC DNA]</scope>
    <source>
        <strain evidence="3 4">KK5PA1</strain>
    </source>
</reference>
<dbReference type="Gene3D" id="3.30.300.30">
    <property type="match status" value="1"/>
</dbReference>
<keyword evidence="4" id="KW-1185">Reference proteome</keyword>
<accession>A0ABS2U569</accession>
<dbReference type="SUPFAM" id="SSF56801">
    <property type="entry name" value="Acetyl-CoA synthetase-like"/>
    <property type="match status" value="1"/>
</dbReference>
<evidence type="ECO:0000259" key="1">
    <source>
        <dbReference type="Pfam" id="PF00501"/>
    </source>
</evidence>
<dbReference type="InterPro" id="IPR000873">
    <property type="entry name" value="AMP-dep_synth/lig_dom"/>
</dbReference>
<feature type="non-terminal residue" evidence="3">
    <location>
        <position position="367"/>
    </location>
</feature>
<dbReference type="InterPro" id="IPR025110">
    <property type="entry name" value="AMP-bd_C"/>
</dbReference>
<evidence type="ECO:0000259" key="2">
    <source>
        <dbReference type="Pfam" id="PF13193"/>
    </source>
</evidence>
<dbReference type="Pfam" id="PF00501">
    <property type="entry name" value="AMP-binding"/>
    <property type="match status" value="1"/>
</dbReference>
<gene>
    <name evidence="3" type="ORF">ITX44_40620</name>
</gene>
<dbReference type="InterPro" id="IPR045851">
    <property type="entry name" value="AMP-bd_C_sf"/>
</dbReference>
<evidence type="ECO:0000313" key="3">
    <source>
        <dbReference type="EMBL" id="MBM9510756.1"/>
    </source>
</evidence>